<dbReference type="PANTHER" id="PTHR46972:SF1">
    <property type="entry name" value="FAD DEPENDENT OXIDOREDUCTASE DOMAIN-CONTAINING PROTEIN"/>
    <property type="match status" value="1"/>
</dbReference>
<dbReference type="Pfam" id="PF01494">
    <property type="entry name" value="FAD_binding_3"/>
    <property type="match status" value="2"/>
</dbReference>
<gene>
    <name evidence="7" type="ORF">BJG266_LOCUS23669</name>
    <name evidence="6" type="ORF">QVE165_LOCUS6430</name>
</gene>
<feature type="domain" description="FAD-binding" evidence="5">
    <location>
        <begin position="306"/>
        <end position="371"/>
    </location>
</feature>
<evidence type="ECO:0000313" key="7">
    <source>
        <dbReference type="EMBL" id="CAF1143263.1"/>
    </source>
</evidence>
<keyword evidence="8" id="KW-1185">Reference proteome</keyword>
<evidence type="ECO:0000259" key="5">
    <source>
        <dbReference type="Pfam" id="PF01494"/>
    </source>
</evidence>
<evidence type="ECO:0000256" key="1">
    <source>
        <dbReference type="ARBA" id="ARBA00022630"/>
    </source>
</evidence>
<accession>A0A813VLB5</accession>
<dbReference type="AlphaFoldDB" id="A0A813VLB5"/>
<dbReference type="EMBL" id="CAJNOM010000027">
    <property type="protein sequence ID" value="CAF0843327.1"/>
    <property type="molecule type" value="Genomic_DNA"/>
</dbReference>
<dbReference type="Proteomes" id="UP000663877">
    <property type="component" value="Unassembled WGS sequence"/>
</dbReference>
<evidence type="ECO:0000313" key="6">
    <source>
        <dbReference type="EMBL" id="CAF0843327.1"/>
    </source>
</evidence>
<keyword evidence="1" id="KW-0285">Flavoprotein</keyword>
<proteinExistence type="predicted"/>
<dbReference type="OrthoDB" id="5046242at2759"/>
<keyword evidence="3" id="KW-0560">Oxidoreductase</keyword>
<dbReference type="Gene3D" id="3.50.50.60">
    <property type="entry name" value="FAD/NAD(P)-binding domain"/>
    <property type="match status" value="1"/>
</dbReference>
<comment type="caution">
    <text evidence="6">The sequence shown here is derived from an EMBL/GenBank/DDBJ whole genome shotgun (WGS) entry which is preliminary data.</text>
</comment>
<feature type="domain" description="FAD-binding" evidence="5">
    <location>
        <begin position="9"/>
        <end position="177"/>
    </location>
</feature>
<dbReference type="InterPro" id="IPR036188">
    <property type="entry name" value="FAD/NAD-bd_sf"/>
</dbReference>
<sequence>MTVGETFRIAIIGGGPAGLSLAIGLKRKGFQNLIIYEREIDNQGRHQGWSISLFSPDGGLAFIEYLGLLPELSAISFQPSFRALDGETGKTLLYRAGNENGRRFKRGDLRDALYQVCLREGIKIIWDAQVKSFEEINEKVYIHFIDETKHQTDIVDLLIGADGVHSPIRKQLTGDVVRSAGFNSIVGLIKKEADGSNNDLFEHELIQNSGVLASGRNVSCWYAHHVLHDEIYWSLSIQSDEDFIRQHTNYDKKKLHDLALEYSKKFFPLIQLLVQRTPIDQMQDCLLFKDLDPMKQHSSGRYCVSKSGRITLIGDAAHAMIPFRGQGGNTALIGAWNLSDKLGTLVNQTNITNDEIGEVLLRYENERIPVGSHEILESRENAARFHSSNSVTNFFRNTIMRMINLKIQFDDWFYKQS</sequence>
<evidence type="ECO:0000313" key="8">
    <source>
        <dbReference type="Proteomes" id="UP000663832"/>
    </source>
</evidence>
<reference evidence="6" key="1">
    <citation type="submission" date="2021-02" db="EMBL/GenBank/DDBJ databases">
        <authorList>
            <person name="Nowell W R."/>
        </authorList>
    </citation>
    <scope>NUCLEOTIDE SEQUENCE</scope>
</reference>
<dbReference type="PRINTS" id="PR00420">
    <property type="entry name" value="RNGMNOXGNASE"/>
</dbReference>
<evidence type="ECO:0000256" key="2">
    <source>
        <dbReference type="ARBA" id="ARBA00022827"/>
    </source>
</evidence>
<evidence type="ECO:0000256" key="4">
    <source>
        <dbReference type="ARBA" id="ARBA00023033"/>
    </source>
</evidence>
<keyword evidence="4" id="KW-0503">Monooxygenase</keyword>
<dbReference type="GO" id="GO:0071949">
    <property type="term" value="F:FAD binding"/>
    <property type="evidence" value="ECO:0007669"/>
    <property type="project" value="InterPro"/>
</dbReference>
<evidence type="ECO:0000256" key="3">
    <source>
        <dbReference type="ARBA" id="ARBA00023002"/>
    </source>
</evidence>
<dbReference type="InterPro" id="IPR002938">
    <property type="entry name" value="FAD-bd"/>
</dbReference>
<dbReference type="Proteomes" id="UP000663832">
    <property type="component" value="Unassembled WGS sequence"/>
</dbReference>
<dbReference type="SUPFAM" id="SSF51905">
    <property type="entry name" value="FAD/NAD(P)-binding domain"/>
    <property type="match status" value="1"/>
</dbReference>
<name>A0A813VLB5_9BILA</name>
<protein>
    <recommendedName>
        <fullName evidence="5">FAD-binding domain-containing protein</fullName>
    </recommendedName>
</protein>
<organism evidence="6 8">
    <name type="scientific">Adineta steineri</name>
    <dbReference type="NCBI Taxonomy" id="433720"/>
    <lineage>
        <taxon>Eukaryota</taxon>
        <taxon>Metazoa</taxon>
        <taxon>Spiralia</taxon>
        <taxon>Gnathifera</taxon>
        <taxon>Rotifera</taxon>
        <taxon>Eurotatoria</taxon>
        <taxon>Bdelloidea</taxon>
        <taxon>Adinetida</taxon>
        <taxon>Adinetidae</taxon>
        <taxon>Adineta</taxon>
    </lineage>
</organism>
<keyword evidence="2" id="KW-0274">FAD</keyword>
<dbReference type="PANTHER" id="PTHR46972">
    <property type="entry name" value="MONOOXYGENASE ASQM-RELATED"/>
    <property type="match status" value="1"/>
</dbReference>
<dbReference type="EMBL" id="CAJNOI010000160">
    <property type="protein sequence ID" value="CAF1143263.1"/>
    <property type="molecule type" value="Genomic_DNA"/>
</dbReference>
<dbReference type="GO" id="GO:0004497">
    <property type="term" value="F:monooxygenase activity"/>
    <property type="evidence" value="ECO:0007669"/>
    <property type="project" value="UniProtKB-KW"/>
</dbReference>